<evidence type="ECO:0000256" key="22">
    <source>
        <dbReference type="SAM" id="MobiDB-lite"/>
    </source>
</evidence>
<dbReference type="PRINTS" id="PR01433">
    <property type="entry name" value="POLYCYSTIN2"/>
</dbReference>
<keyword evidence="8 23" id="KW-0812">Transmembrane</keyword>
<dbReference type="GO" id="GO:0005245">
    <property type="term" value="F:voltage-gated calcium channel activity"/>
    <property type="evidence" value="ECO:0007669"/>
    <property type="project" value="TreeGrafter"/>
</dbReference>
<dbReference type="GO" id="GO:0005509">
    <property type="term" value="F:calcium ion binding"/>
    <property type="evidence" value="ECO:0007669"/>
    <property type="project" value="InterPro"/>
</dbReference>
<dbReference type="GO" id="GO:0060170">
    <property type="term" value="C:ciliary membrane"/>
    <property type="evidence" value="ECO:0007669"/>
    <property type="project" value="UniProtKB-SubCell"/>
</dbReference>
<dbReference type="Gene3D" id="1.20.120.350">
    <property type="entry name" value="Voltage-gated potassium channels. Chain C"/>
    <property type="match status" value="1"/>
</dbReference>
<evidence type="ECO:0000256" key="14">
    <source>
        <dbReference type="ARBA" id="ARBA00023054"/>
    </source>
</evidence>
<dbReference type="InterPro" id="IPR051223">
    <property type="entry name" value="Polycystin"/>
</dbReference>
<feature type="region of interest" description="Disordered" evidence="22">
    <location>
        <begin position="684"/>
        <end position="717"/>
    </location>
</feature>
<comment type="subcellular location">
    <subcellularLocation>
        <location evidence="1">Cell projection</location>
        <location evidence="1">Cilium membrane</location>
        <topology evidence="1">Multi-pass membrane protein</topology>
    </subcellularLocation>
    <subcellularLocation>
        <location evidence="2">Endoplasmic reticulum membrane</location>
    </subcellularLocation>
</comment>
<evidence type="ECO:0000259" key="24">
    <source>
        <dbReference type="Pfam" id="PF08016"/>
    </source>
</evidence>
<accession>Q4SBP7</accession>
<name>Q4SBP7_TETNG</name>
<feature type="domain" description="Polycystin cation channel PKD1/PKD2" evidence="24">
    <location>
        <begin position="537"/>
        <end position="652"/>
    </location>
</feature>
<dbReference type="Pfam" id="PF08016">
    <property type="entry name" value="PKD_channel"/>
    <property type="match status" value="2"/>
</dbReference>
<evidence type="ECO:0000256" key="20">
    <source>
        <dbReference type="ARBA" id="ARBA00023303"/>
    </source>
</evidence>
<keyword evidence="12" id="KW-0851">Voltage-gated channel</keyword>
<dbReference type="GO" id="GO:0005789">
    <property type="term" value="C:endoplasmic reticulum membrane"/>
    <property type="evidence" value="ECO:0007669"/>
    <property type="project" value="UniProtKB-SubCell"/>
</dbReference>
<keyword evidence="4" id="KW-0813">Transport</keyword>
<dbReference type="Pfam" id="PF20519">
    <property type="entry name" value="Polycystin_dom"/>
    <property type="match status" value="1"/>
</dbReference>
<evidence type="ECO:0000256" key="15">
    <source>
        <dbReference type="ARBA" id="ARBA00023065"/>
    </source>
</evidence>
<evidence type="ECO:0000256" key="13">
    <source>
        <dbReference type="ARBA" id="ARBA00022989"/>
    </source>
</evidence>
<dbReference type="InterPro" id="IPR027359">
    <property type="entry name" value="Volt_channel_dom_sf"/>
</dbReference>
<feature type="compositionally biased region" description="Polar residues" evidence="22">
    <location>
        <begin position="1"/>
        <end position="12"/>
    </location>
</feature>
<feature type="region of interest" description="Disordered" evidence="22">
    <location>
        <begin position="1"/>
        <end position="127"/>
    </location>
</feature>
<evidence type="ECO:0000256" key="5">
    <source>
        <dbReference type="ARBA" id="ARBA00022475"/>
    </source>
</evidence>
<comment type="similarity">
    <text evidence="3">Belongs to the polycystin family.</text>
</comment>
<dbReference type="GO" id="GO:0051371">
    <property type="term" value="F:muscle alpha-actinin binding"/>
    <property type="evidence" value="ECO:0007669"/>
    <property type="project" value="TreeGrafter"/>
</dbReference>
<reference evidence="26" key="1">
    <citation type="journal article" date="2004" name="Nature">
        <title>Genome duplication in the teleost fish Tetraodon nigroviridis reveals the early vertebrate proto-karyotype.</title>
        <authorList>
            <person name="Jaillon O."/>
            <person name="Aury J.-M."/>
            <person name="Brunet F."/>
            <person name="Petit J.-L."/>
            <person name="Stange-Thomann N."/>
            <person name="Mauceli E."/>
            <person name="Bouneau L."/>
            <person name="Fischer C."/>
            <person name="Ozouf-Costaz C."/>
            <person name="Bernot A."/>
            <person name="Nicaud S."/>
            <person name="Jaffe D."/>
            <person name="Fisher S."/>
            <person name="Lutfalla G."/>
            <person name="Dossat C."/>
            <person name="Segurens B."/>
            <person name="Dasilva C."/>
            <person name="Salanoubat M."/>
            <person name="Levy M."/>
            <person name="Boudet N."/>
            <person name="Castellano S."/>
            <person name="Anthouard V."/>
            <person name="Jubin C."/>
            <person name="Castelli V."/>
            <person name="Katinka M."/>
            <person name="Vacherie B."/>
            <person name="Biemont C."/>
            <person name="Skalli Z."/>
            <person name="Cattolico L."/>
            <person name="Poulain J."/>
            <person name="De Berardinis V."/>
            <person name="Cruaud C."/>
            <person name="Duprat S."/>
            <person name="Brottier P."/>
            <person name="Coutanceau J.-P."/>
            <person name="Gouzy J."/>
            <person name="Parra G."/>
            <person name="Lardier G."/>
            <person name="Chapple C."/>
            <person name="McKernan K.J."/>
            <person name="McEwan P."/>
            <person name="Bosak S."/>
            <person name="Kellis M."/>
            <person name="Volff J.-N."/>
            <person name="Guigo R."/>
            <person name="Zody M.C."/>
            <person name="Mesirov J."/>
            <person name="Lindblad-Toh K."/>
            <person name="Birren B."/>
            <person name="Nusbaum C."/>
            <person name="Kahn D."/>
            <person name="Robinson-Rechavi M."/>
            <person name="Laudet V."/>
            <person name="Schachter V."/>
            <person name="Quetier F."/>
            <person name="Saurin W."/>
            <person name="Scarpelli C."/>
            <person name="Wincker P."/>
            <person name="Lander E.S."/>
            <person name="Weissenbach J."/>
            <person name="Roest Crollius H."/>
        </authorList>
    </citation>
    <scope>NUCLEOTIDE SEQUENCE [LARGE SCALE GENOMIC DNA]</scope>
</reference>
<organism evidence="26">
    <name type="scientific">Tetraodon nigroviridis</name>
    <name type="common">Spotted green pufferfish</name>
    <name type="synonym">Chelonodon nigroviridis</name>
    <dbReference type="NCBI Taxonomy" id="99883"/>
    <lineage>
        <taxon>Eukaryota</taxon>
        <taxon>Metazoa</taxon>
        <taxon>Chordata</taxon>
        <taxon>Craniata</taxon>
        <taxon>Vertebrata</taxon>
        <taxon>Euteleostomi</taxon>
        <taxon>Actinopterygii</taxon>
        <taxon>Neopterygii</taxon>
        <taxon>Teleostei</taxon>
        <taxon>Neoteleostei</taxon>
        <taxon>Acanthomorphata</taxon>
        <taxon>Eupercaria</taxon>
        <taxon>Tetraodontiformes</taxon>
        <taxon>Tetradontoidea</taxon>
        <taxon>Tetraodontidae</taxon>
        <taxon>Tetraodon</taxon>
    </lineage>
</organism>
<dbReference type="GO" id="GO:0034702">
    <property type="term" value="C:monoatomic ion channel complex"/>
    <property type="evidence" value="ECO:0007669"/>
    <property type="project" value="UniProtKB-KW"/>
</dbReference>
<evidence type="ECO:0000256" key="11">
    <source>
        <dbReference type="ARBA" id="ARBA00022837"/>
    </source>
</evidence>
<feature type="transmembrane region" description="Helical" evidence="23">
    <location>
        <begin position="562"/>
        <end position="584"/>
    </location>
</feature>
<keyword evidence="13 23" id="KW-1133">Transmembrane helix</keyword>
<reference evidence="26" key="2">
    <citation type="submission" date="2004-02" db="EMBL/GenBank/DDBJ databases">
        <authorList>
            <consortium name="Genoscope"/>
            <consortium name="Whitehead Institute Centre for Genome Research"/>
        </authorList>
    </citation>
    <scope>NUCLEOTIDE SEQUENCE</scope>
</reference>
<dbReference type="InterPro" id="IPR013122">
    <property type="entry name" value="PKD1_2_channel"/>
</dbReference>
<feature type="compositionally biased region" description="Polar residues" evidence="22">
    <location>
        <begin position="827"/>
        <end position="857"/>
    </location>
</feature>
<dbReference type="GO" id="GO:0005248">
    <property type="term" value="F:voltage-gated sodium channel activity"/>
    <property type="evidence" value="ECO:0007669"/>
    <property type="project" value="TreeGrafter"/>
</dbReference>
<evidence type="ECO:0000256" key="10">
    <source>
        <dbReference type="ARBA" id="ARBA00022824"/>
    </source>
</evidence>
<keyword evidence="17" id="KW-1015">Disulfide bond</keyword>
<feature type="transmembrane region" description="Helical" evidence="23">
    <location>
        <begin position="624"/>
        <end position="645"/>
    </location>
</feature>
<dbReference type="InterPro" id="IPR046791">
    <property type="entry name" value="Polycystin_dom"/>
</dbReference>
<feature type="domain" description="Polycystin" evidence="25">
    <location>
        <begin position="210"/>
        <end position="403"/>
    </location>
</feature>
<comment type="caution">
    <text evidence="26">The sequence shown here is derived from an EMBL/GenBank/DDBJ whole genome shotgun (WGS) entry which is preliminary data.</text>
</comment>
<feature type="non-terminal residue" evidence="26">
    <location>
        <position position="857"/>
    </location>
</feature>
<evidence type="ECO:0000259" key="25">
    <source>
        <dbReference type="Pfam" id="PF20519"/>
    </source>
</evidence>
<dbReference type="KEGG" id="tng:GSTEN00020876G001"/>
<dbReference type="PANTHER" id="PTHR10877">
    <property type="entry name" value="POLYCYSTIN FAMILY MEMBER"/>
    <property type="match status" value="1"/>
</dbReference>
<evidence type="ECO:0000313" key="26">
    <source>
        <dbReference type="EMBL" id="CAG01935.1"/>
    </source>
</evidence>
<evidence type="ECO:0000256" key="16">
    <source>
        <dbReference type="ARBA" id="ARBA00023136"/>
    </source>
</evidence>
<proteinExistence type="inferred from homology"/>
<evidence type="ECO:0000256" key="4">
    <source>
        <dbReference type="ARBA" id="ARBA00022448"/>
    </source>
</evidence>
<dbReference type="FunFam" id="1.20.5.340:FF:000020">
    <property type="entry name" value="polycystin-2 isoform X1"/>
    <property type="match status" value="1"/>
</dbReference>
<dbReference type="GO" id="GO:0005267">
    <property type="term" value="F:potassium channel activity"/>
    <property type="evidence" value="ECO:0007669"/>
    <property type="project" value="TreeGrafter"/>
</dbReference>
<dbReference type="FunFam" id="1.10.287.70:FF:000055">
    <property type="entry name" value="Polycystic kidney disease 2-like 1"/>
    <property type="match status" value="1"/>
</dbReference>
<evidence type="ECO:0000256" key="18">
    <source>
        <dbReference type="ARBA" id="ARBA00023180"/>
    </source>
</evidence>
<dbReference type="EMBL" id="CAAE01014665">
    <property type="protein sequence ID" value="CAG01935.1"/>
    <property type="molecule type" value="Genomic_DNA"/>
</dbReference>
<dbReference type="AlphaFoldDB" id="Q4SBP7"/>
<evidence type="ECO:0000256" key="1">
    <source>
        <dbReference type="ARBA" id="ARBA00004272"/>
    </source>
</evidence>
<keyword evidence="9" id="KW-0479">Metal-binding</keyword>
<keyword evidence="18" id="KW-0325">Glycoprotein</keyword>
<keyword evidence="14" id="KW-0175">Coiled coil</keyword>
<feature type="region of interest" description="Disordered" evidence="22">
    <location>
        <begin position="821"/>
        <end position="857"/>
    </location>
</feature>
<dbReference type="InterPro" id="IPR003915">
    <property type="entry name" value="PKD_2"/>
</dbReference>
<protein>
    <submittedName>
        <fullName evidence="26">(spotted green pufferfish) hypothetical protein</fullName>
    </submittedName>
</protein>
<dbReference type="GO" id="GO:0051209">
    <property type="term" value="P:release of sequestered calcium ion into cytosol"/>
    <property type="evidence" value="ECO:0007669"/>
    <property type="project" value="TreeGrafter"/>
</dbReference>
<evidence type="ECO:0000256" key="3">
    <source>
        <dbReference type="ARBA" id="ARBA00007200"/>
    </source>
</evidence>
<feature type="disulfide bond" evidence="21">
    <location>
        <begin position="271"/>
        <end position="284"/>
    </location>
</feature>
<keyword evidence="6" id="KW-0597">Phosphoprotein</keyword>
<feature type="compositionally biased region" description="Low complexity" evidence="22">
    <location>
        <begin position="76"/>
        <end position="94"/>
    </location>
</feature>
<keyword evidence="16 23" id="KW-0472">Membrane</keyword>
<keyword evidence="5" id="KW-1003">Cell membrane</keyword>
<evidence type="ECO:0000256" key="9">
    <source>
        <dbReference type="ARBA" id="ARBA00022723"/>
    </source>
</evidence>
<dbReference type="OrthoDB" id="444119at2759"/>
<dbReference type="GO" id="GO:0005102">
    <property type="term" value="F:signaling receptor binding"/>
    <property type="evidence" value="ECO:0007669"/>
    <property type="project" value="TreeGrafter"/>
</dbReference>
<evidence type="ECO:0000256" key="12">
    <source>
        <dbReference type="ARBA" id="ARBA00022882"/>
    </source>
</evidence>
<keyword evidence="7" id="KW-0109">Calcium transport</keyword>
<dbReference type="Pfam" id="PF18109">
    <property type="entry name" value="Fer4_24"/>
    <property type="match status" value="1"/>
</dbReference>
<evidence type="ECO:0000256" key="21">
    <source>
        <dbReference type="PIRSR" id="PIRSR603915-2"/>
    </source>
</evidence>
<feature type="transmembrane region" description="Helical" evidence="23">
    <location>
        <begin position="165"/>
        <end position="189"/>
    </location>
</feature>
<evidence type="ECO:0000256" key="19">
    <source>
        <dbReference type="ARBA" id="ARBA00023273"/>
    </source>
</evidence>
<keyword evidence="19" id="KW-0966">Cell projection</keyword>
<dbReference type="PANTHER" id="PTHR10877:SF114">
    <property type="entry name" value="POLYCYSTIN-2"/>
    <property type="match status" value="1"/>
</dbReference>
<evidence type="ECO:0000256" key="7">
    <source>
        <dbReference type="ARBA" id="ARBA00022568"/>
    </source>
</evidence>
<feature type="transmembrane region" description="Helical" evidence="23">
    <location>
        <begin position="445"/>
        <end position="467"/>
    </location>
</feature>
<feature type="domain" description="Polycystin cation channel PKD1/PKD2" evidence="24">
    <location>
        <begin position="404"/>
        <end position="514"/>
    </location>
</feature>
<keyword evidence="10" id="KW-0256">Endoplasmic reticulum</keyword>
<dbReference type="Gene3D" id="1.20.5.340">
    <property type="match status" value="1"/>
</dbReference>
<gene>
    <name evidence="26" type="ORF">GSTENG00020876001</name>
</gene>
<keyword evidence="11" id="KW-0106">Calcium</keyword>
<keyword evidence="15" id="KW-0406">Ion transport</keyword>
<sequence>MSSSRVRPQQSPAARRPHRIHSGEGIEMENIQHQDLGLGGAIGTPSPPSRQAWSRDNPGFEPEDAILEADWPPASPGRRSASTASGSSCSSGLGSFTGVGSSAQLPRGGLIPSPTVDPQQQESHQRRSCMKQILQKIRILWGTELMEDSDSSRERYLRNILREMITYIAFLVTVCILTYGMVSANMYYYTKVMSQLFLDMPLSPGDPTTFRTLATMEDFWKFTEGPFLNGMYWEVWYNNQSLPENQSLIYYENLLLGVPRLRQVKVRNESCSVHQDLLGEALECYNLYSPSNEDTASFGPKNGTAWVYATETEVNGSSHWGQVSKYGGGGYYQDLSPTREGSLVQLQLLKKCLWLDRGTRAVFLDFSVYNGNINLFCIVRLLVEFPATGGVLTSWRFQTVRLIRYVSSWDYFVGVCEVAFSLFILYYIVEEVLEIRIHRLHYFRSLWNCLDVLIILLSVVAVIMNITRTATVGNLLKGLLENHAAHPSFESLAHLQVQFNNVAAVIVFFSWVKVENASAAESVRTRHSNADPLCPSQLFKFINLNKTMSQLTTTMSRCAKDLVGFAIMFFIIFLAYAQLAYLVFGTQVGDFSTFQASIFTQFRIILGDFEFSEIEEASPVLGPVYFTTFVFFVFFILMNMFLAIINDTYSEVKADMSQQRSEMEMTDFIKKEDLELERSSLTRPISGRSFPRTQEDSEEDDDEDSGHSSRRRGSSSGGVSYEEFQVLVRRVDRMEHSIGSIVSKIDAVIVKLEAMERAKVKRRDVLGRLLDGVLEVRACTDAFAVSRLTVPCLCCQDERLGRDADTHREQMERLVREELERWESDDMGSQVSHPSLTTPVGTRPRPSSSMSTDGLDA</sequence>
<dbReference type="Gene3D" id="1.10.287.70">
    <property type="match status" value="1"/>
</dbReference>
<evidence type="ECO:0000256" key="8">
    <source>
        <dbReference type="ARBA" id="ARBA00022692"/>
    </source>
</evidence>
<dbReference type="GO" id="GO:0050982">
    <property type="term" value="P:detection of mechanical stimulus"/>
    <property type="evidence" value="ECO:0007669"/>
    <property type="project" value="TreeGrafter"/>
</dbReference>
<keyword evidence="20" id="KW-0407">Ion channel</keyword>
<evidence type="ECO:0000256" key="23">
    <source>
        <dbReference type="SAM" id="Phobius"/>
    </source>
</evidence>
<evidence type="ECO:0000256" key="6">
    <source>
        <dbReference type="ARBA" id="ARBA00022553"/>
    </source>
</evidence>
<evidence type="ECO:0000256" key="17">
    <source>
        <dbReference type="ARBA" id="ARBA00023157"/>
    </source>
</evidence>
<dbReference type="FunFam" id="1.20.120.350:FF:000080">
    <property type="entry name" value="Polycystic kidney disease 2"/>
    <property type="match status" value="1"/>
</dbReference>
<feature type="transmembrane region" description="Helical" evidence="23">
    <location>
        <begin position="409"/>
        <end position="429"/>
    </location>
</feature>
<evidence type="ECO:0000256" key="2">
    <source>
        <dbReference type="ARBA" id="ARBA00004586"/>
    </source>
</evidence>